<dbReference type="RefSeq" id="WP_182705154.1">
    <property type="nucleotide sequence ID" value="NZ_JACJII010000001.1"/>
</dbReference>
<dbReference type="AlphaFoldDB" id="A0A7W3R7P0"/>
<keyword evidence="3" id="KW-1185">Reference proteome</keyword>
<dbReference type="Proteomes" id="UP000539313">
    <property type="component" value="Unassembled WGS sequence"/>
</dbReference>
<evidence type="ECO:0000313" key="2">
    <source>
        <dbReference type="EMBL" id="MBA9003388.1"/>
    </source>
</evidence>
<organism evidence="2 3">
    <name type="scientific">Thermomonospora cellulosilytica</name>
    <dbReference type="NCBI Taxonomy" id="1411118"/>
    <lineage>
        <taxon>Bacteria</taxon>
        <taxon>Bacillati</taxon>
        <taxon>Actinomycetota</taxon>
        <taxon>Actinomycetes</taxon>
        <taxon>Streptosporangiales</taxon>
        <taxon>Thermomonosporaceae</taxon>
        <taxon>Thermomonospora</taxon>
    </lineage>
</organism>
<sequence length="137" mass="13777">MADVTEVRQADRVDALMVHLARGRVALGAAAFLAPGMTARVLGLGKGPDAGRDMATRLFASREIALGAGYLLGKGQARSAWARLGVAVDALDAIASIKSRRARGGPAVPLWAAAAFSAVALGATGLGAAKVAKDLTG</sequence>
<keyword evidence="1" id="KW-0812">Transmembrane</keyword>
<accession>A0A7W3R7P0</accession>
<reference evidence="2 3" key="1">
    <citation type="submission" date="2020-08" db="EMBL/GenBank/DDBJ databases">
        <title>Sequencing the genomes of 1000 actinobacteria strains.</title>
        <authorList>
            <person name="Klenk H.-P."/>
        </authorList>
    </citation>
    <scope>NUCLEOTIDE SEQUENCE [LARGE SCALE GENOMIC DNA]</scope>
    <source>
        <strain evidence="2 3">DSM 45823</strain>
    </source>
</reference>
<dbReference type="EMBL" id="JACJII010000001">
    <property type="protein sequence ID" value="MBA9003388.1"/>
    <property type="molecule type" value="Genomic_DNA"/>
</dbReference>
<comment type="caution">
    <text evidence="2">The sequence shown here is derived from an EMBL/GenBank/DDBJ whole genome shotgun (WGS) entry which is preliminary data.</text>
</comment>
<feature type="transmembrane region" description="Helical" evidence="1">
    <location>
        <begin position="108"/>
        <end position="129"/>
    </location>
</feature>
<protein>
    <submittedName>
        <fullName evidence="2">Uncharacterized protein</fullName>
    </submittedName>
</protein>
<keyword evidence="1" id="KW-1133">Transmembrane helix</keyword>
<evidence type="ECO:0000256" key="1">
    <source>
        <dbReference type="SAM" id="Phobius"/>
    </source>
</evidence>
<keyword evidence="1" id="KW-0472">Membrane</keyword>
<gene>
    <name evidence="2" type="ORF">HNR21_002270</name>
</gene>
<name>A0A7W3R7P0_9ACTN</name>
<proteinExistence type="predicted"/>
<evidence type="ECO:0000313" key="3">
    <source>
        <dbReference type="Proteomes" id="UP000539313"/>
    </source>
</evidence>